<organism evidence="3 4">
    <name type="scientific">Alosa alosa</name>
    <name type="common">allis shad</name>
    <dbReference type="NCBI Taxonomy" id="278164"/>
    <lineage>
        <taxon>Eukaryota</taxon>
        <taxon>Metazoa</taxon>
        <taxon>Chordata</taxon>
        <taxon>Craniata</taxon>
        <taxon>Vertebrata</taxon>
        <taxon>Euteleostomi</taxon>
        <taxon>Actinopterygii</taxon>
        <taxon>Neopterygii</taxon>
        <taxon>Teleostei</taxon>
        <taxon>Clupei</taxon>
        <taxon>Clupeiformes</taxon>
        <taxon>Clupeoidei</taxon>
        <taxon>Clupeidae</taxon>
        <taxon>Alosa</taxon>
    </lineage>
</organism>
<keyword evidence="4" id="KW-1185">Reference proteome</keyword>
<dbReference type="Proteomes" id="UP000823561">
    <property type="component" value="Chromosome 15"/>
</dbReference>
<protein>
    <recommendedName>
        <fullName evidence="5">Secreted protein</fullName>
    </recommendedName>
</protein>
<dbReference type="EMBL" id="JADWDJ010000015">
    <property type="protein sequence ID" value="KAG5269772.1"/>
    <property type="molecule type" value="Genomic_DNA"/>
</dbReference>
<sequence length="90" mass="9449">MNAGVPTTSLSALTAFCWCSAVPCLIPSTRLFPPLLSEDCIRAHSVCCTFCPDAGSSGPVKASALGPRRTQGQRETPVRPKCSRDVLNAA</sequence>
<evidence type="ECO:0000313" key="3">
    <source>
        <dbReference type="EMBL" id="KAG5269772.1"/>
    </source>
</evidence>
<dbReference type="AlphaFoldDB" id="A0AAV6G8I1"/>
<proteinExistence type="predicted"/>
<name>A0AAV6G8I1_9TELE</name>
<evidence type="ECO:0008006" key="5">
    <source>
        <dbReference type="Google" id="ProtNLM"/>
    </source>
</evidence>
<gene>
    <name evidence="3" type="ORF">AALO_G00205950</name>
</gene>
<evidence type="ECO:0000313" key="4">
    <source>
        <dbReference type="Proteomes" id="UP000823561"/>
    </source>
</evidence>
<feature type="region of interest" description="Disordered" evidence="1">
    <location>
        <begin position="54"/>
        <end position="90"/>
    </location>
</feature>
<feature type="chain" id="PRO_5043652681" description="Secreted protein" evidence="2">
    <location>
        <begin position="22"/>
        <end position="90"/>
    </location>
</feature>
<evidence type="ECO:0000256" key="2">
    <source>
        <dbReference type="SAM" id="SignalP"/>
    </source>
</evidence>
<evidence type="ECO:0000256" key="1">
    <source>
        <dbReference type="SAM" id="MobiDB-lite"/>
    </source>
</evidence>
<keyword evidence="2" id="KW-0732">Signal</keyword>
<reference evidence="3" key="1">
    <citation type="submission" date="2020-10" db="EMBL/GenBank/DDBJ databases">
        <title>Chromosome-scale genome assembly of the Allis shad, Alosa alosa.</title>
        <authorList>
            <person name="Margot Z."/>
            <person name="Christophe K."/>
            <person name="Cabau C."/>
            <person name="Louis A."/>
            <person name="Berthelot C."/>
            <person name="Parey E."/>
            <person name="Roest Crollius H."/>
            <person name="Montfort J."/>
            <person name="Robinson-Rechavi M."/>
            <person name="Bucao C."/>
            <person name="Bouchez O."/>
            <person name="Gislard M."/>
            <person name="Lluch J."/>
            <person name="Milhes M."/>
            <person name="Lampietro C."/>
            <person name="Lopez Roques C."/>
            <person name="Donnadieu C."/>
            <person name="Braasch I."/>
            <person name="Desvignes T."/>
            <person name="Postlethwait J."/>
            <person name="Bobe J."/>
            <person name="Guiguen Y."/>
        </authorList>
    </citation>
    <scope>NUCLEOTIDE SEQUENCE</scope>
    <source>
        <strain evidence="3">M-15738</strain>
        <tissue evidence="3">Blood</tissue>
    </source>
</reference>
<accession>A0AAV6G8I1</accession>
<feature type="signal peptide" evidence="2">
    <location>
        <begin position="1"/>
        <end position="21"/>
    </location>
</feature>
<comment type="caution">
    <text evidence="3">The sequence shown here is derived from an EMBL/GenBank/DDBJ whole genome shotgun (WGS) entry which is preliminary data.</text>
</comment>